<gene>
    <name evidence="1" type="ORF">GK011_05670</name>
</gene>
<sequence>MEFRPFYLYSNRITYFNDFTSKNVDYELVIQQIIHQDDSSICLHDGFIFSRNGTYEVSFDVRYNRENNAHAFTSPEDEICAIKVIRHVEKAVIAHYIKYQAGMYLFLAADAKLSQIYQRIVRKSFATGNTLESGFQPNRRGYVIRTPQCYL</sequence>
<dbReference type="Proteomes" id="UP000480164">
    <property type="component" value="Unassembled WGS sequence"/>
</dbReference>
<accession>A0ABW9R8H0</accession>
<dbReference type="EMBL" id="WLZX01000001">
    <property type="protein sequence ID" value="MTD26435.1"/>
    <property type="molecule type" value="Genomic_DNA"/>
</dbReference>
<organism evidence="1 2">
    <name type="scientific">Erwinia sorbitola</name>
    <dbReference type="NCBI Taxonomy" id="2681984"/>
    <lineage>
        <taxon>Bacteria</taxon>
        <taxon>Pseudomonadati</taxon>
        <taxon>Pseudomonadota</taxon>
        <taxon>Gammaproteobacteria</taxon>
        <taxon>Enterobacterales</taxon>
        <taxon>Erwiniaceae</taxon>
        <taxon>Erwinia</taxon>
    </lineage>
</organism>
<protein>
    <submittedName>
        <fullName evidence="1">Uncharacterized protein</fullName>
    </submittedName>
</protein>
<proteinExistence type="predicted"/>
<reference evidence="1 2" key="1">
    <citation type="submission" date="2019-11" db="EMBL/GenBank/DDBJ databases">
        <title>Erwinia sp. nov., isolated from feces of birds in Tibet plateau of China.</title>
        <authorList>
            <person name="Ge Y."/>
        </authorList>
    </citation>
    <scope>NUCLEOTIDE SEQUENCE [LARGE SCALE GENOMIC DNA]</scope>
    <source>
        <strain evidence="1 2">J316</strain>
    </source>
</reference>
<evidence type="ECO:0000313" key="1">
    <source>
        <dbReference type="EMBL" id="MTD26435.1"/>
    </source>
</evidence>
<keyword evidence="2" id="KW-1185">Reference proteome</keyword>
<evidence type="ECO:0000313" key="2">
    <source>
        <dbReference type="Proteomes" id="UP000480164"/>
    </source>
</evidence>
<name>A0ABW9R8H0_9GAMM</name>
<dbReference type="RefSeq" id="WP_154751675.1">
    <property type="nucleotide sequence ID" value="NZ_WLZX01000001.1"/>
</dbReference>
<comment type="caution">
    <text evidence="1">The sequence shown here is derived from an EMBL/GenBank/DDBJ whole genome shotgun (WGS) entry which is preliminary data.</text>
</comment>